<gene>
    <name evidence="2" type="ORF">CEV33_4378</name>
</gene>
<evidence type="ECO:0000313" key="3">
    <source>
        <dbReference type="Proteomes" id="UP000216478"/>
    </source>
</evidence>
<proteinExistence type="predicted"/>
<evidence type="ECO:0000256" key="1">
    <source>
        <dbReference type="SAM" id="MobiDB-lite"/>
    </source>
</evidence>
<organism evidence="2 3">
    <name type="scientific">Brucella grignonensis</name>
    <dbReference type="NCBI Taxonomy" id="94627"/>
    <lineage>
        <taxon>Bacteria</taxon>
        <taxon>Pseudomonadati</taxon>
        <taxon>Pseudomonadota</taxon>
        <taxon>Alphaproteobacteria</taxon>
        <taxon>Hyphomicrobiales</taxon>
        <taxon>Brucellaceae</taxon>
        <taxon>Brucella/Ochrobactrum group</taxon>
        <taxon>Brucella</taxon>
    </lineage>
</organism>
<feature type="region of interest" description="Disordered" evidence="1">
    <location>
        <begin position="23"/>
        <end position="43"/>
    </location>
</feature>
<sequence length="43" mass="4440">MGEQAKGSDLFGGRFNASGRGSFGNGCHEGTDGDEAIQFTQAM</sequence>
<accession>A0A256FNF9</accession>
<evidence type="ECO:0000313" key="2">
    <source>
        <dbReference type="EMBL" id="OYR16369.1"/>
    </source>
</evidence>
<protein>
    <submittedName>
        <fullName evidence="2">Uncharacterized protein</fullName>
    </submittedName>
</protein>
<comment type="caution">
    <text evidence="2">The sequence shown here is derived from an EMBL/GenBank/DDBJ whole genome shotgun (WGS) entry which is preliminary data.</text>
</comment>
<reference evidence="2 3" key="1">
    <citation type="submission" date="2017-07" db="EMBL/GenBank/DDBJ databases">
        <title>Phylogenetic study on the rhizospheric bacterium Ochrobactrum sp. A44.</title>
        <authorList>
            <person name="Krzyzanowska D.M."/>
            <person name="Ossowicki A."/>
            <person name="Rajewska M."/>
            <person name="Maciag T."/>
            <person name="Kaczynski Z."/>
            <person name="Czerwicka M."/>
            <person name="Jafra S."/>
        </authorList>
    </citation>
    <scope>NUCLEOTIDE SEQUENCE [LARGE SCALE GENOMIC DNA]</scope>
    <source>
        <strain evidence="2 3">OgA9a</strain>
    </source>
</reference>
<dbReference type="Proteomes" id="UP000216478">
    <property type="component" value="Unassembled WGS sequence"/>
</dbReference>
<keyword evidence="3" id="KW-1185">Reference proteome</keyword>
<dbReference type="EMBL" id="NNRL01000151">
    <property type="protein sequence ID" value="OYR16369.1"/>
    <property type="molecule type" value="Genomic_DNA"/>
</dbReference>
<dbReference type="AlphaFoldDB" id="A0A256FNF9"/>
<name>A0A256FNF9_9HYPH</name>